<dbReference type="InterPro" id="IPR007441">
    <property type="entry name" value="EutH"/>
</dbReference>
<dbReference type="Proteomes" id="UP000306544">
    <property type="component" value="Unassembled WGS sequence"/>
</dbReference>
<evidence type="ECO:0000313" key="2">
    <source>
        <dbReference type="EMBL" id="TLP78833.1"/>
    </source>
</evidence>
<dbReference type="RefSeq" id="WP_138169349.1">
    <property type="nucleotide sequence ID" value="NZ_VAWA01000003.1"/>
</dbReference>
<feature type="transmembrane region" description="Helical" evidence="1">
    <location>
        <begin position="240"/>
        <end position="258"/>
    </location>
</feature>
<keyword evidence="1" id="KW-1133">Transmembrane helix</keyword>
<organism evidence="2 3">
    <name type="scientific">Nesterenkonia sphaerica</name>
    <dbReference type="NCBI Taxonomy" id="1804988"/>
    <lineage>
        <taxon>Bacteria</taxon>
        <taxon>Bacillati</taxon>
        <taxon>Actinomycetota</taxon>
        <taxon>Actinomycetes</taxon>
        <taxon>Micrococcales</taxon>
        <taxon>Micrococcaceae</taxon>
        <taxon>Nesterenkonia</taxon>
    </lineage>
</organism>
<dbReference type="AlphaFoldDB" id="A0A5R9AJU6"/>
<feature type="transmembrane region" description="Helical" evidence="1">
    <location>
        <begin position="45"/>
        <end position="71"/>
    </location>
</feature>
<reference evidence="2 3" key="1">
    <citation type="submission" date="2019-05" db="EMBL/GenBank/DDBJ databases">
        <title>Nesterenkonia sp. GY239, isolated from the Southern Atlantic Ocean.</title>
        <authorList>
            <person name="Zhang G."/>
        </authorList>
    </citation>
    <scope>NUCLEOTIDE SEQUENCE [LARGE SCALE GENOMIC DNA]</scope>
    <source>
        <strain evidence="2 3">GY239</strain>
    </source>
</reference>
<proteinExistence type="predicted"/>
<keyword evidence="3" id="KW-1185">Reference proteome</keyword>
<sequence length="444" mass="47278">MEFLGEVIIYIMMISLLIGAGAHIVRPSSQLGLEFKEGILMMGHIFIPIAGIMTLIPVIVPAINAVVAPVYSAMHSDAAIATSTFIPSDLGAYHLAYEVADGHGAWILAFTVSLTAGATIAFCIPVGLSILERRDHKYLALGVMSGFLAIPFASLFMAIILLQSGVPLREGVEATGPGTRPFDLSYGEVLLNLIPLVIMMGLLSLALRFFTQKMIAAFLYFGRFLQIVTTAAVALSVAEYFTGAFSAIFGGWPLAPFIADAEDQFRALEIVGYIAVMLAGAFPLIYMIRKLLAAPLQVAGRRIGISEAGIAGFLATMANAVALFQLVRLMPPKDKVLTIAFMVCAAFAVGDYLAFTATFQPNMIVTMVIGKLAGGLLAVGFAFWLALPYARRLEMQDRADGLIDENGIGVTVPDEAPEPATVAADVAPVGRGKEWGQVPDAKDI</sequence>
<dbReference type="PIRSF" id="PIRSF019466">
    <property type="entry name" value="EutH"/>
    <property type="match status" value="1"/>
</dbReference>
<feature type="transmembrane region" description="Helical" evidence="1">
    <location>
        <begin position="363"/>
        <end position="387"/>
    </location>
</feature>
<accession>A0A5R9AJU6</accession>
<keyword evidence="1" id="KW-0472">Membrane</keyword>
<comment type="caution">
    <text evidence="2">The sequence shown here is derived from an EMBL/GenBank/DDBJ whole genome shotgun (WGS) entry which is preliminary data.</text>
</comment>
<dbReference type="Pfam" id="PF04346">
    <property type="entry name" value="EutH"/>
    <property type="match status" value="1"/>
</dbReference>
<evidence type="ECO:0000313" key="3">
    <source>
        <dbReference type="Proteomes" id="UP000306544"/>
    </source>
</evidence>
<protein>
    <submittedName>
        <fullName evidence="2">Ethanolamine utilization protein EutH</fullName>
    </submittedName>
</protein>
<feature type="transmembrane region" description="Helical" evidence="1">
    <location>
        <begin position="336"/>
        <end position="357"/>
    </location>
</feature>
<feature type="transmembrane region" description="Helical" evidence="1">
    <location>
        <begin position="78"/>
        <end position="97"/>
    </location>
</feature>
<feature type="transmembrane region" description="Helical" evidence="1">
    <location>
        <begin position="138"/>
        <end position="162"/>
    </location>
</feature>
<feature type="transmembrane region" description="Helical" evidence="1">
    <location>
        <begin position="270"/>
        <end position="288"/>
    </location>
</feature>
<dbReference type="PANTHER" id="PTHR40089">
    <property type="entry name" value="ETHANOLAMINE UTILIZATION PROTEIN EUTH"/>
    <property type="match status" value="1"/>
</dbReference>
<gene>
    <name evidence="2" type="primary">eutH</name>
    <name evidence="2" type="ORF">FEF27_02920</name>
</gene>
<name>A0A5R9AJU6_9MICC</name>
<feature type="transmembrane region" description="Helical" evidence="1">
    <location>
        <begin position="7"/>
        <end position="25"/>
    </location>
</feature>
<dbReference type="PANTHER" id="PTHR40089:SF1">
    <property type="entry name" value="ETHANOLAMINE PERMEASE EUTH-RELATED"/>
    <property type="match status" value="1"/>
</dbReference>
<evidence type="ECO:0000256" key="1">
    <source>
        <dbReference type="SAM" id="Phobius"/>
    </source>
</evidence>
<feature type="transmembrane region" description="Helical" evidence="1">
    <location>
        <begin position="189"/>
        <end position="210"/>
    </location>
</feature>
<dbReference type="GO" id="GO:0005886">
    <property type="term" value="C:plasma membrane"/>
    <property type="evidence" value="ECO:0007669"/>
    <property type="project" value="TreeGrafter"/>
</dbReference>
<dbReference type="GO" id="GO:0034228">
    <property type="term" value="F:ethanolamine transmembrane transporter activity"/>
    <property type="evidence" value="ECO:0007669"/>
    <property type="project" value="InterPro"/>
</dbReference>
<feature type="transmembrane region" description="Helical" evidence="1">
    <location>
        <begin position="308"/>
        <end position="329"/>
    </location>
</feature>
<keyword evidence="1" id="KW-0812">Transmembrane</keyword>
<dbReference type="OrthoDB" id="9778282at2"/>
<dbReference type="EMBL" id="VAWA01000003">
    <property type="protein sequence ID" value="TLP78833.1"/>
    <property type="molecule type" value="Genomic_DNA"/>
</dbReference>
<feature type="transmembrane region" description="Helical" evidence="1">
    <location>
        <begin position="103"/>
        <end position="131"/>
    </location>
</feature>